<protein>
    <submittedName>
        <fullName evidence="1">Uncharacterized protein</fullName>
    </submittedName>
</protein>
<proteinExistence type="predicted"/>
<dbReference type="AlphaFoldDB" id="A0AAV3ZTU0"/>
<keyword evidence="2" id="KW-1185">Reference proteome</keyword>
<accession>A0AAV3ZTU0</accession>
<evidence type="ECO:0000313" key="1">
    <source>
        <dbReference type="EMBL" id="GFN97298.1"/>
    </source>
</evidence>
<comment type="caution">
    <text evidence="1">The sequence shown here is derived from an EMBL/GenBank/DDBJ whole genome shotgun (WGS) entry which is preliminary data.</text>
</comment>
<reference evidence="1 2" key="1">
    <citation type="journal article" date="2021" name="Elife">
        <title>Chloroplast acquisition without the gene transfer in kleptoplastic sea slugs, Plakobranchus ocellatus.</title>
        <authorList>
            <person name="Maeda T."/>
            <person name="Takahashi S."/>
            <person name="Yoshida T."/>
            <person name="Shimamura S."/>
            <person name="Takaki Y."/>
            <person name="Nagai Y."/>
            <person name="Toyoda A."/>
            <person name="Suzuki Y."/>
            <person name="Arimoto A."/>
            <person name="Ishii H."/>
            <person name="Satoh N."/>
            <person name="Nishiyama T."/>
            <person name="Hasebe M."/>
            <person name="Maruyama T."/>
            <person name="Minagawa J."/>
            <person name="Obokata J."/>
            <person name="Shigenobu S."/>
        </authorList>
    </citation>
    <scope>NUCLEOTIDE SEQUENCE [LARGE SCALE GENOMIC DNA]</scope>
</reference>
<gene>
    <name evidence="1" type="ORF">PoB_002380400</name>
</gene>
<dbReference type="EMBL" id="BLXT01002742">
    <property type="protein sequence ID" value="GFN97298.1"/>
    <property type="molecule type" value="Genomic_DNA"/>
</dbReference>
<organism evidence="1 2">
    <name type="scientific">Plakobranchus ocellatus</name>
    <dbReference type="NCBI Taxonomy" id="259542"/>
    <lineage>
        <taxon>Eukaryota</taxon>
        <taxon>Metazoa</taxon>
        <taxon>Spiralia</taxon>
        <taxon>Lophotrochozoa</taxon>
        <taxon>Mollusca</taxon>
        <taxon>Gastropoda</taxon>
        <taxon>Heterobranchia</taxon>
        <taxon>Euthyneura</taxon>
        <taxon>Panpulmonata</taxon>
        <taxon>Sacoglossa</taxon>
        <taxon>Placobranchoidea</taxon>
        <taxon>Plakobranchidae</taxon>
        <taxon>Plakobranchus</taxon>
    </lineage>
</organism>
<dbReference type="Proteomes" id="UP000735302">
    <property type="component" value="Unassembled WGS sequence"/>
</dbReference>
<sequence length="141" mass="15290">MDTRGTSIQPPTGAPGWGTNVCADVPCVGLRPPHSPWDWSMLATDCTACVLPPCTAARTFSHGDMLKTKQLAVEQASVQNHGACQIVLEDRVRRRSTRLTGCVQREVIVLRGARPSALGLHKVIKGGDCSLIMYNGHYDCF</sequence>
<evidence type="ECO:0000313" key="2">
    <source>
        <dbReference type="Proteomes" id="UP000735302"/>
    </source>
</evidence>
<name>A0AAV3ZTU0_9GAST</name>